<reference evidence="2" key="1">
    <citation type="submission" date="2025-08" db="UniProtKB">
        <authorList>
            <consortium name="RefSeq"/>
        </authorList>
    </citation>
    <scope>IDENTIFICATION</scope>
    <source>
        <tissue evidence="2">Muscle</tissue>
    </source>
</reference>
<dbReference type="Gene3D" id="2.60.40.10">
    <property type="entry name" value="Immunoglobulins"/>
    <property type="match status" value="1"/>
</dbReference>
<proteinExistence type="predicted"/>
<dbReference type="Proteomes" id="UP000694941">
    <property type="component" value="Unplaced"/>
</dbReference>
<gene>
    <name evidence="2" type="primary">LOC111083482</name>
</gene>
<evidence type="ECO:0000313" key="2">
    <source>
        <dbReference type="RefSeq" id="XP_022235741.1"/>
    </source>
</evidence>
<dbReference type="GeneID" id="111083482"/>
<evidence type="ECO:0000313" key="1">
    <source>
        <dbReference type="Proteomes" id="UP000694941"/>
    </source>
</evidence>
<feature type="non-terminal residue" evidence="2">
    <location>
        <position position="1"/>
    </location>
</feature>
<keyword evidence="1" id="KW-1185">Reference proteome</keyword>
<organism evidence="1 2">
    <name type="scientific">Limulus polyphemus</name>
    <name type="common">Atlantic horseshoe crab</name>
    <dbReference type="NCBI Taxonomy" id="6850"/>
    <lineage>
        <taxon>Eukaryota</taxon>
        <taxon>Metazoa</taxon>
        <taxon>Ecdysozoa</taxon>
        <taxon>Arthropoda</taxon>
        <taxon>Chelicerata</taxon>
        <taxon>Merostomata</taxon>
        <taxon>Xiphosura</taxon>
        <taxon>Limulidae</taxon>
        <taxon>Limulus</taxon>
    </lineage>
</organism>
<dbReference type="RefSeq" id="XP_022235741.1">
    <property type="nucleotide sequence ID" value="XM_022380033.1"/>
</dbReference>
<name>A0ABM1RWI6_LIMPO</name>
<protein>
    <submittedName>
        <fullName evidence="2">Uncharacterized protein LOC111083482</fullName>
    </submittedName>
</protein>
<accession>A0ABM1RWI6</accession>
<sequence length="123" mass="13882">IIKFKIQVDLPRFIMYPEVLDFGWVIFGETGKMWTRIINKTEASLVWNVSHDGCTCKGQFLVKPYGDLPPGPNQREIEVTFVPNMTGTSSCLLTIEEVALGTRRHLQVTGTATMDEKYMVVVS</sequence>
<dbReference type="InterPro" id="IPR013783">
    <property type="entry name" value="Ig-like_fold"/>
</dbReference>